<name>A0A5K7YSP0_9BACT</name>
<proteinExistence type="predicted"/>
<dbReference type="AlphaFoldDB" id="A0A5K7YSP0"/>
<dbReference type="KEGG" id="dalk:DSCA_50930"/>
<protein>
    <submittedName>
        <fullName evidence="1">Uncharacterized protein</fullName>
    </submittedName>
</protein>
<evidence type="ECO:0000313" key="1">
    <source>
        <dbReference type="EMBL" id="BBO71163.1"/>
    </source>
</evidence>
<gene>
    <name evidence="1" type="ORF">DSCA_50930</name>
</gene>
<dbReference type="Proteomes" id="UP000427906">
    <property type="component" value="Chromosome"/>
</dbReference>
<dbReference type="EMBL" id="AP021874">
    <property type="protein sequence ID" value="BBO71163.1"/>
    <property type="molecule type" value="Genomic_DNA"/>
</dbReference>
<accession>A0A5K7YSP0</accession>
<evidence type="ECO:0000313" key="2">
    <source>
        <dbReference type="Proteomes" id="UP000427906"/>
    </source>
</evidence>
<dbReference type="OrthoDB" id="8481083at2"/>
<reference evidence="1 2" key="1">
    <citation type="submission" date="2019-11" db="EMBL/GenBank/DDBJ databases">
        <title>Comparative genomics of hydrocarbon-degrading Desulfosarcina strains.</title>
        <authorList>
            <person name="Watanabe M."/>
            <person name="Kojima H."/>
            <person name="Fukui M."/>
        </authorList>
    </citation>
    <scope>NUCLEOTIDE SEQUENCE [LARGE SCALE GENOMIC DNA]</scope>
    <source>
        <strain evidence="1 2">PL12</strain>
    </source>
</reference>
<dbReference type="RefSeq" id="WP_155319039.1">
    <property type="nucleotide sequence ID" value="NZ_AP021874.1"/>
</dbReference>
<keyword evidence="2" id="KW-1185">Reference proteome</keyword>
<sequence length="364" mass="40500">MMRLRWKSKAPFVVVIVAVSVFIFYRQSHRDYYDYLTMSGATPLAVSRRVPSDFSLEISGLVKKTYHFSGDALNTLATTRIRTREISPDGDYLGAYIHVGIPVFNILEGISPQKPPHAAFDQPQDILVTVHSASGKKTRFSFNELIMTGDCQPPTLAFSRKPVLPTNETVQAAYTGNRFTEDLTGFRLICPKEPDTSRYLDDVVRISYDPIPLRDESLPPRRKKYHCRSDAVTCIDGNRHASGVFDAVTPKANERWIRIGHGHGYDDIVAAEGHDLRSFVSTNFPGAGPDDFFLFVACDGYRALFSGREIFTTGDGAAMMIASRLNGETPSGGFMLAPTGDFFSDRAMWGLARVVRIHRETIGS</sequence>
<organism evidence="1 2">
    <name type="scientific">Desulfosarcina alkanivorans</name>
    <dbReference type="NCBI Taxonomy" id="571177"/>
    <lineage>
        <taxon>Bacteria</taxon>
        <taxon>Pseudomonadati</taxon>
        <taxon>Thermodesulfobacteriota</taxon>
        <taxon>Desulfobacteria</taxon>
        <taxon>Desulfobacterales</taxon>
        <taxon>Desulfosarcinaceae</taxon>
        <taxon>Desulfosarcina</taxon>
    </lineage>
</organism>